<name>A0A165NMB1_EXIGL</name>
<evidence type="ECO:0000313" key="2">
    <source>
        <dbReference type="EMBL" id="KZW00946.1"/>
    </source>
</evidence>
<dbReference type="AlphaFoldDB" id="A0A165NMB1"/>
<proteinExistence type="predicted"/>
<organism evidence="2 3">
    <name type="scientific">Exidia glandulosa HHB12029</name>
    <dbReference type="NCBI Taxonomy" id="1314781"/>
    <lineage>
        <taxon>Eukaryota</taxon>
        <taxon>Fungi</taxon>
        <taxon>Dikarya</taxon>
        <taxon>Basidiomycota</taxon>
        <taxon>Agaricomycotina</taxon>
        <taxon>Agaricomycetes</taxon>
        <taxon>Auriculariales</taxon>
        <taxon>Exidiaceae</taxon>
        <taxon>Exidia</taxon>
    </lineage>
</organism>
<evidence type="ECO:0000313" key="3">
    <source>
        <dbReference type="Proteomes" id="UP000077266"/>
    </source>
</evidence>
<dbReference type="Proteomes" id="UP000077266">
    <property type="component" value="Unassembled WGS sequence"/>
</dbReference>
<reference evidence="2 3" key="1">
    <citation type="journal article" date="2016" name="Mol. Biol. Evol.">
        <title>Comparative Genomics of Early-Diverging Mushroom-Forming Fungi Provides Insights into the Origins of Lignocellulose Decay Capabilities.</title>
        <authorList>
            <person name="Nagy L.G."/>
            <person name="Riley R."/>
            <person name="Tritt A."/>
            <person name="Adam C."/>
            <person name="Daum C."/>
            <person name="Floudas D."/>
            <person name="Sun H."/>
            <person name="Yadav J.S."/>
            <person name="Pangilinan J."/>
            <person name="Larsson K.H."/>
            <person name="Matsuura K."/>
            <person name="Barry K."/>
            <person name="Labutti K."/>
            <person name="Kuo R."/>
            <person name="Ohm R.A."/>
            <person name="Bhattacharya S.S."/>
            <person name="Shirouzu T."/>
            <person name="Yoshinaga Y."/>
            <person name="Martin F.M."/>
            <person name="Grigoriev I.V."/>
            <person name="Hibbett D.S."/>
        </authorList>
    </citation>
    <scope>NUCLEOTIDE SEQUENCE [LARGE SCALE GENOMIC DNA]</scope>
    <source>
        <strain evidence="2 3">HHB12029</strain>
    </source>
</reference>
<accession>A0A165NMB1</accession>
<gene>
    <name evidence="2" type="ORF">EXIGLDRAFT_112447</name>
</gene>
<feature type="compositionally biased region" description="Basic and acidic residues" evidence="1">
    <location>
        <begin position="114"/>
        <end position="132"/>
    </location>
</feature>
<evidence type="ECO:0000256" key="1">
    <source>
        <dbReference type="SAM" id="MobiDB-lite"/>
    </source>
</evidence>
<sequence length="132" mass="14463">MIRLLWKPGTRGPTHCYNASFLISLPLPLPGRAGALRYSTCVLLLCQCCAGALQYRRTLSTNAMTHPLSAAGSASYHDRCRSHGVRRLGLSQQQQSQPVQLNGRVPGRDISTSPREEAGRCRDRMGAGEEIQ</sequence>
<feature type="region of interest" description="Disordered" evidence="1">
    <location>
        <begin position="87"/>
        <end position="132"/>
    </location>
</feature>
<dbReference type="InParanoid" id="A0A165NMB1"/>
<keyword evidence="3" id="KW-1185">Reference proteome</keyword>
<feature type="compositionally biased region" description="Low complexity" evidence="1">
    <location>
        <begin position="87"/>
        <end position="100"/>
    </location>
</feature>
<dbReference type="EMBL" id="KV425897">
    <property type="protein sequence ID" value="KZW00946.1"/>
    <property type="molecule type" value="Genomic_DNA"/>
</dbReference>
<protein>
    <submittedName>
        <fullName evidence="2">Uncharacterized protein</fullName>
    </submittedName>
</protein>